<dbReference type="InterPro" id="IPR001173">
    <property type="entry name" value="Glyco_trans_2-like"/>
</dbReference>
<dbReference type="Proteomes" id="UP000199005">
    <property type="component" value="Unassembled WGS sequence"/>
</dbReference>
<gene>
    <name evidence="3" type="ORF">SAMN04244579_00567</name>
</gene>
<dbReference type="Pfam" id="PF00535">
    <property type="entry name" value="Glycos_transf_2"/>
    <property type="match status" value="1"/>
</dbReference>
<reference evidence="3 4" key="1">
    <citation type="submission" date="2016-10" db="EMBL/GenBank/DDBJ databases">
        <authorList>
            <person name="de Groot N.N."/>
        </authorList>
    </citation>
    <scope>NUCLEOTIDE SEQUENCE [LARGE SCALE GENOMIC DNA]</scope>
    <source>
        <strain evidence="3 4">DSM 1041</strain>
    </source>
</reference>
<evidence type="ECO:0000313" key="3">
    <source>
        <dbReference type="EMBL" id="SEI45833.1"/>
    </source>
</evidence>
<dbReference type="PANTHER" id="PTHR22916">
    <property type="entry name" value="GLYCOSYLTRANSFERASE"/>
    <property type="match status" value="1"/>
</dbReference>
<dbReference type="AlphaFoldDB" id="A0A1H6QQI7"/>
<organism evidence="3 4">
    <name type="scientific">Azotobacter beijerinckii</name>
    <dbReference type="NCBI Taxonomy" id="170623"/>
    <lineage>
        <taxon>Bacteria</taxon>
        <taxon>Pseudomonadati</taxon>
        <taxon>Pseudomonadota</taxon>
        <taxon>Gammaproteobacteria</taxon>
        <taxon>Pseudomonadales</taxon>
        <taxon>Pseudomonadaceae</taxon>
        <taxon>Azotobacter</taxon>
    </lineage>
</organism>
<proteinExistence type="predicted"/>
<keyword evidence="3" id="KW-0808">Transferase</keyword>
<feature type="domain" description="Glycosyltransferase 2-like" evidence="2">
    <location>
        <begin position="7"/>
        <end position="134"/>
    </location>
</feature>
<sequence length="347" mass="39747">MNSEKVSIIIPVYNVEKYLAECLDSALRQDYENVEIIAINDGSTDASLSILEEFHAKHQNIIVKSIPNQGLSVARNTGLEIATGEYILFLDSDDFIEKHTLSTCLGHLKQHQTDVVFFSANVFLDGISEDIGRKFRTERTPALQNKSCPARSFFVQSININNYQVSACFYVYKKNRLDSIKFHPGILYEDNLFTTRLLLENEKIKVTCITDKLYNRRVRPESIMTQKKHEKHVDGFFVIAEELLKLNLAKEKSETGAALNCFIQSLLSHASTTYRSIYGDRLPYRTRKKLIILFSKTKPIRIKSIALYAFPELLTIRNLLRKPSIIKKSEPPKALQNSAPKDHQKMQ</sequence>
<name>A0A1H6QQI7_9GAMM</name>
<accession>A0A1H6QQI7</accession>
<evidence type="ECO:0000313" key="4">
    <source>
        <dbReference type="Proteomes" id="UP000199005"/>
    </source>
</evidence>
<dbReference type="EMBL" id="FNYO01000005">
    <property type="protein sequence ID" value="SEI45833.1"/>
    <property type="molecule type" value="Genomic_DNA"/>
</dbReference>
<dbReference type="STRING" id="170623.SAMN04244579_00567"/>
<dbReference type="InterPro" id="IPR029044">
    <property type="entry name" value="Nucleotide-diphossugar_trans"/>
</dbReference>
<dbReference type="RefSeq" id="WP_090896994.1">
    <property type="nucleotide sequence ID" value="NZ_FNYO01000005.1"/>
</dbReference>
<evidence type="ECO:0000259" key="2">
    <source>
        <dbReference type="Pfam" id="PF00535"/>
    </source>
</evidence>
<dbReference type="Gene3D" id="3.90.550.10">
    <property type="entry name" value="Spore Coat Polysaccharide Biosynthesis Protein SpsA, Chain A"/>
    <property type="match status" value="1"/>
</dbReference>
<feature type="region of interest" description="Disordered" evidence="1">
    <location>
        <begin position="328"/>
        <end position="347"/>
    </location>
</feature>
<protein>
    <submittedName>
        <fullName evidence="3">Glycosyltransferase involved in cell wall bisynthesis</fullName>
    </submittedName>
</protein>
<dbReference type="SUPFAM" id="SSF53448">
    <property type="entry name" value="Nucleotide-diphospho-sugar transferases"/>
    <property type="match status" value="1"/>
</dbReference>
<dbReference type="GO" id="GO:0016758">
    <property type="term" value="F:hexosyltransferase activity"/>
    <property type="evidence" value="ECO:0007669"/>
    <property type="project" value="UniProtKB-ARBA"/>
</dbReference>
<evidence type="ECO:0000256" key="1">
    <source>
        <dbReference type="SAM" id="MobiDB-lite"/>
    </source>
</evidence>
<dbReference type="PANTHER" id="PTHR22916:SF3">
    <property type="entry name" value="UDP-GLCNAC:BETAGAL BETA-1,3-N-ACETYLGLUCOSAMINYLTRANSFERASE-LIKE PROTEIN 1"/>
    <property type="match status" value="1"/>
</dbReference>
<dbReference type="CDD" id="cd00761">
    <property type="entry name" value="Glyco_tranf_GTA_type"/>
    <property type="match status" value="1"/>
</dbReference>